<keyword evidence="5 11" id="KW-0067">ATP-binding</keyword>
<dbReference type="InterPro" id="IPR027417">
    <property type="entry name" value="P-loop_NTPase"/>
</dbReference>
<dbReference type="Gene3D" id="3.40.50.300">
    <property type="entry name" value="P-loop containing nucleotide triphosphate hydrolases"/>
    <property type="match status" value="2"/>
</dbReference>
<dbReference type="Pfam" id="PF13361">
    <property type="entry name" value="UvrD_C"/>
    <property type="match status" value="1"/>
</dbReference>
<keyword evidence="7" id="KW-0413">Isomerase</keyword>
<dbReference type="PROSITE" id="PS51217">
    <property type="entry name" value="UVRD_HELICASE_CTER"/>
    <property type="match status" value="1"/>
</dbReference>
<organism evidence="16">
    <name type="scientific">candidate division WOR-3 bacterium</name>
    <dbReference type="NCBI Taxonomy" id="2052148"/>
    <lineage>
        <taxon>Bacteria</taxon>
        <taxon>Bacteria division WOR-3</taxon>
    </lineage>
</organism>
<feature type="binding site" evidence="11">
    <location>
        <begin position="298"/>
        <end position="305"/>
    </location>
    <ligand>
        <name>ATP</name>
        <dbReference type="ChEBI" id="CHEBI:30616"/>
    </ligand>
</feature>
<evidence type="ECO:0000256" key="9">
    <source>
        <dbReference type="ARBA" id="ARBA00034808"/>
    </source>
</evidence>
<dbReference type="PROSITE" id="PS00108">
    <property type="entry name" value="PROTEIN_KINASE_ST"/>
    <property type="match status" value="1"/>
</dbReference>
<dbReference type="PANTHER" id="PTHR11070">
    <property type="entry name" value="UVRD / RECB / PCRA DNA HELICASE FAMILY MEMBER"/>
    <property type="match status" value="1"/>
</dbReference>
<dbReference type="GO" id="GO:0004672">
    <property type="term" value="F:protein kinase activity"/>
    <property type="evidence" value="ECO:0007669"/>
    <property type="project" value="InterPro"/>
</dbReference>
<dbReference type="InterPro" id="IPR000212">
    <property type="entry name" value="DNA_helicase_UvrD/REP"/>
</dbReference>
<dbReference type="GO" id="GO:0043138">
    <property type="term" value="F:3'-5' DNA helicase activity"/>
    <property type="evidence" value="ECO:0007669"/>
    <property type="project" value="UniProtKB-EC"/>
</dbReference>
<dbReference type="Gene3D" id="1.10.10.160">
    <property type="match status" value="1"/>
</dbReference>
<evidence type="ECO:0000256" key="5">
    <source>
        <dbReference type="ARBA" id="ARBA00022840"/>
    </source>
</evidence>
<dbReference type="SUPFAM" id="SSF52540">
    <property type="entry name" value="P-loop containing nucleoside triphosphate hydrolases"/>
    <property type="match status" value="1"/>
</dbReference>
<dbReference type="Gene3D" id="1.10.510.10">
    <property type="entry name" value="Transferase(Phosphotransferase) domain 1"/>
    <property type="match status" value="1"/>
</dbReference>
<evidence type="ECO:0000256" key="7">
    <source>
        <dbReference type="ARBA" id="ARBA00023235"/>
    </source>
</evidence>
<feature type="domain" description="UvrD-like helicase ATP-binding" evidence="14">
    <location>
        <begin position="277"/>
        <end position="546"/>
    </location>
</feature>
<evidence type="ECO:0000256" key="6">
    <source>
        <dbReference type="ARBA" id="ARBA00023125"/>
    </source>
</evidence>
<proteinExistence type="inferred from homology"/>
<dbReference type="SUPFAM" id="SSF56112">
    <property type="entry name" value="Protein kinase-like (PK-like)"/>
    <property type="match status" value="1"/>
</dbReference>
<dbReference type="InterPro" id="IPR014016">
    <property type="entry name" value="UvrD-like_ATP-bd"/>
</dbReference>
<evidence type="ECO:0000256" key="10">
    <source>
        <dbReference type="ARBA" id="ARBA00048988"/>
    </source>
</evidence>
<feature type="domain" description="UvrD-like helicase C-terminal" evidence="15">
    <location>
        <begin position="547"/>
        <end position="791"/>
    </location>
</feature>
<comment type="catalytic activity">
    <reaction evidence="8">
        <text>Couples ATP hydrolysis with the unwinding of duplex DNA by translocating in the 3'-5' direction.</text>
        <dbReference type="EC" id="5.6.2.4"/>
    </reaction>
</comment>
<sequence length="864" mass="98412">MLPNITKRYEILEWLGGGRFGDVYLVRDKLIDRKFALKVGRGGGNTEAFLEEARIISHLEHKNIIRFFTADIIDGRIVIVTEYIEGRTLREIIDRDAPLDPETALDYGKQLLSALIYAHKRGVIHRDLKPENIMVLDDGNIKVVDFGIARIGEGDLTVSIAGTPPYMAREVWKGKASELSDQWSAGLILYEMLTGKNPFFGETLEDVRKKIFKGKIPHINTYGISIPSRIGEAIMRALSPDPDKRYPDVSVFLSELTIKDSVSPPVYIKKKELRGLPYPLTEEQREAIEADANVLVLGGPGTGKTYTLMAKVVHLLKKGVRPENMIVTTFTLRNWSELEKRIGRELGHRVREIILGNFHHVCMIFLKRDIGLLGFGEDFRVIPPNIQAIYMKKACEGTGVDYRYATNRISSYKAKGIDVRMAETIGVSEKVLRVWKKYQEILKNENSLDYDDVILYTMKLFQDEAVAREYRNRFSHILVDEFQDLSPAQISILRQMCGDNNRIFATGDDDQMIYGWRGANLNNIRKFGEDFPPAKVFRLTRSFRLPSSIQRAASNLIRFNLEREEKVVIPRDFNDKSSIIIKQFSKQSGEASFVASEIKKLVKAGYNYSDIAVIYRVNYLSRGLSEAFKKSGIPHSFVGGGFYERKEITGLISVLEYIAYGGKTRLFKALLYPEGGKASRKKTDIDQILKNKEMKKKYQILENIRGASPGITTTIRSVIDFFNVVQYYTDREGGLESLENINEFLKAGEEFEERFPEKSLKKFLEYIQEVSRAGVSGQEGVNLMTVHSAKGLEFPVVFIYALRDGVFPLLRSLSTREELEEERRLMYVAMTRATERLYLTCSVSKNRLSGSDKPSRFLSEIFGQ</sequence>
<evidence type="ECO:0000256" key="2">
    <source>
        <dbReference type="ARBA" id="ARBA00022741"/>
    </source>
</evidence>
<keyword evidence="3 11" id="KW-0378">Hydrolase</keyword>
<dbReference type="Pfam" id="PF00069">
    <property type="entry name" value="Pkinase"/>
    <property type="match status" value="1"/>
</dbReference>
<evidence type="ECO:0000256" key="11">
    <source>
        <dbReference type="PROSITE-ProRule" id="PRU00560"/>
    </source>
</evidence>
<evidence type="ECO:0000256" key="3">
    <source>
        <dbReference type="ARBA" id="ARBA00022801"/>
    </source>
</evidence>
<dbReference type="CDD" id="cd14014">
    <property type="entry name" value="STKc_PknB_like"/>
    <property type="match status" value="1"/>
</dbReference>
<name>A0A7C0ZHR4_UNCW3</name>
<evidence type="ECO:0000256" key="4">
    <source>
        <dbReference type="ARBA" id="ARBA00022806"/>
    </source>
</evidence>
<dbReference type="PROSITE" id="PS50011">
    <property type="entry name" value="PROTEIN_KINASE_DOM"/>
    <property type="match status" value="1"/>
</dbReference>
<comment type="similarity">
    <text evidence="1">Belongs to the helicase family. UvrD subfamily.</text>
</comment>
<accession>A0A7C0ZHR4</accession>
<dbReference type="PROSITE" id="PS51198">
    <property type="entry name" value="UVRD_HELICASE_ATP_BIND"/>
    <property type="match status" value="1"/>
</dbReference>
<dbReference type="InterPro" id="IPR000719">
    <property type="entry name" value="Prot_kinase_dom"/>
</dbReference>
<keyword evidence="4 11" id="KW-0347">Helicase</keyword>
<dbReference type="EC" id="5.6.2.4" evidence="9"/>
<keyword evidence="6" id="KW-0238">DNA-binding</keyword>
<dbReference type="GO" id="GO:0003677">
    <property type="term" value="F:DNA binding"/>
    <property type="evidence" value="ECO:0007669"/>
    <property type="project" value="UniProtKB-KW"/>
</dbReference>
<dbReference type="InterPro" id="IPR008271">
    <property type="entry name" value="Ser/Thr_kinase_AS"/>
</dbReference>
<dbReference type="Gene3D" id="1.10.486.10">
    <property type="entry name" value="PCRA, domain 4"/>
    <property type="match status" value="1"/>
</dbReference>
<dbReference type="InterPro" id="IPR014017">
    <property type="entry name" value="DNA_helicase_UvrD-like_C"/>
</dbReference>
<feature type="binding site" evidence="12">
    <location>
        <position position="38"/>
    </location>
    <ligand>
        <name>ATP</name>
        <dbReference type="ChEBI" id="CHEBI:30616"/>
    </ligand>
</feature>
<dbReference type="Pfam" id="PF00580">
    <property type="entry name" value="UvrD-helicase"/>
    <property type="match status" value="1"/>
</dbReference>
<dbReference type="SMART" id="SM00220">
    <property type="entry name" value="S_TKc"/>
    <property type="match status" value="1"/>
</dbReference>
<comment type="catalytic activity">
    <reaction evidence="10">
        <text>ATP + H2O = ADP + phosphate + H(+)</text>
        <dbReference type="Rhea" id="RHEA:13065"/>
        <dbReference type="ChEBI" id="CHEBI:15377"/>
        <dbReference type="ChEBI" id="CHEBI:15378"/>
        <dbReference type="ChEBI" id="CHEBI:30616"/>
        <dbReference type="ChEBI" id="CHEBI:43474"/>
        <dbReference type="ChEBI" id="CHEBI:456216"/>
        <dbReference type="EC" id="5.6.2.4"/>
    </reaction>
</comment>
<dbReference type="Proteomes" id="UP000885847">
    <property type="component" value="Unassembled WGS sequence"/>
</dbReference>
<dbReference type="InterPro" id="IPR013986">
    <property type="entry name" value="DExx_box_DNA_helicase_dom_sf"/>
</dbReference>
<dbReference type="AlphaFoldDB" id="A0A7C0ZHR4"/>
<dbReference type="PROSITE" id="PS00107">
    <property type="entry name" value="PROTEIN_KINASE_ATP"/>
    <property type="match status" value="1"/>
</dbReference>
<dbReference type="GO" id="GO:0000725">
    <property type="term" value="P:recombinational repair"/>
    <property type="evidence" value="ECO:0007669"/>
    <property type="project" value="TreeGrafter"/>
</dbReference>
<protein>
    <recommendedName>
        <fullName evidence="9">DNA 3'-5' helicase</fullName>
        <ecNumber evidence="9">5.6.2.4</ecNumber>
    </recommendedName>
</protein>
<gene>
    <name evidence="16" type="ORF">ENF18_02795</name>
</gene>
<dbReference type="InterPro" id="IPR017441">
    <property type="entry name" value="Protein_kinase_ATP_BS"/>
</dbReference>
<evidence type="ECO:0000259" key="15">
    <source>
        <dbReference type="PROSITE" id="PS51217"/>
    </source>
</evidence>
<evidence type="ECO:0000313" key="16">
    <source>
        <dbReference type="EMBL" id="HDI82705.1"/>
    </source>
</evidence>
<dbReference type="PANTHER" id="PTHR11070:SF2">
    <property type="entry name" value="ATP-DEPENDENT DNA HELICASE SRS2"/>
    <property type="match status" value="1"/>
</dbReference>
<evidence type="ECO:0000256" key="1">
    <source>
        <dbReference type="ARBA" id="ARBA00009922"/>
    </source>
</evidence>
<dbReference type="GO" id="GO:0005524">
    <property type="term" value="F:ATP binding"/>
    <property type="evidence" value="ECO:0007669"/>
    <property type="project" value="UniProtKB-UniRule"/>
</dbReference>
<dbReference type="InterPro" id="IPR011009">
    <property type="entry name" value="Kinase-like_dom_sf"/>
</dbReference>
<evidence type="ECO:0000256" key="12">
    <source>
        <dbReference type="PROSITE-ProRule" id="PRU10141"/>
    </source>
</evidence>
<comment type="caution">
    <text evidence="16">The sequence shown here is derived from an EMBL/GenBank/DDBJ whole genome shotgun (WGS) entry which is preliminary data.</text>
</comment>
<dbReference type="GO" id="GO:0016787">
    <property type="term" value="F:hydrolase activity"/>
    <property type="evidence" value="ECO:0007669"/>
    <property type="project" value="UniProtKB-UniRule"/>
</dbReference>
<evidence type="ECO:0000259" key="14">
    <source>
        <dbReference type="PROSITE" id="PS51198"/>
    </source>
</evidence>
<dbReference type="CDD" id="cd17932">
    <property type="entry name" value="DEXQc_UvrD"/>
    <property type="match status" value="1"/>
</dbReference>
<feature type="domain" description="Protein kinase" evidence="13">
    <location>
        <begin position="9"/>
        <end position="258"/>
    </location>
</feature>
<dbReference type="EMBL" id="DQWE01000129">
    <property type="protein sequence ID" value="HDI82705.1"/>
    <property type="molecule type" value="Genomic_DNA"/>
</dbReference>
<reference evidence="16" key="1">
    <citation type="journal article" date="2020" name="mSystems">
        <title>Genome- and Community-Level Interaction Insights into Carbon Utilization and Element Cycling Functions of Hydrothermarchaeota in Hydrothermal Sediment.</title>
        <authorList>
            <person name="Zhou Z."/>
            <person name="Liu Y."/>
            <person name="Xu W."/>
            <person name="Pan J."/>
            <person name="Luo Z.H."/>
            <person name="Li M."/>
        </authorList>
    </citation>
    <scope>NUCLEOTIDE SEQUENCE [LARGE SCALE GENOMIC DNA]</scope>
    <source>
        <strain evidence="16">HyVt-102</strain>
    </source>
</reference>
<evidence type="ECO:0000259" key="13">
    <source>
        <dbReference type="PROSITE" id="PS50011"/>
    </source>
</evidence>
<keyword evidence="2 11" id="KW-0547">Nucleotide-binding</keyword>
<evidence type="ECO:0000256" key="8">
    <source>
        <dbReference type="ARBA" id="ARBA00034617"/>
    </source>
</evidence>